<dbReference type="SUPFAM" id="SSF47413">
    <property type="entry name" value="lambda repressor-like DNA-binding domains"/>
    <property type="match status" value="1"/>
</dbReference>
<dbReference type="CDD" id="cd01392">
    <property type="entry name" value="HTH_LacI"/>
    <property type="match status" value="1"/>
</dbReference>
<dbReference type="InterPro" id="IPR028082">
    <property type="entry name" value="Peripla_BP_I"/>
</dbReference>
<name>A0AA90HB26_9ACTN</name>
<dbReference type="GO" id="GO:0000976">
    <property type="term" value="F:transcription cis-regulatory region binding"/>
    <property type="evidence" value="ECO:0007669"/>
    <property type="project" value="TreeGrafter"/>
</dbReference>
<comment type="caution">
    <text evidence="7">The sequence shown here is derived from an EMBL/GenBank/DDBJ whole genome shotgun (WGS) entry which is preliminary data.</text>
</comment>
<evidence type="ECO:0000313" key="7">
    <source>
        <dbReference type="EMBL" id="MDI5972335.1"/>
    </source>
</evidence>
<dbReference type="Gene3D" id="3.40.50.2300">
    <property type="match status" value="2"/>
</dbReference>
<dbReference type="PANTHER" id="PTHR30146">
    <property type="entry name" value="LACI-RELATED TRANSCRIPTIONAL REPRESSOR"/>
    <property type="match status" value="1"/>
</dbReference>
<dbReference type="InterPro" id="IPR000843">
    <property type="entry name" value="HTH_LacI"/>
</dbReference>
<dbReference type="PANTHER" id="PTHR30146:SF148">
    <property type="entry name" value="HTH-TYPE TRANSCRIPTIONAL REPRESSOR PURR-RELATED"/>
    <property type="match status" value="1"/>
</dbReference>
<gene>
    <name evidence="7" type="ORF">POF50_023850</name>
</gene>
<dbReference type="RefSeq" id="WP_282698952.1">
    <property type="nucleotide sequence ID" value="NZ_JABXJJ020000031.1"/>
</dbReference>
<keyword evidence="1" id="KW-0678">Repressor</keyword>
<dbReference type="CDD" id="cd06267">
    <property type="entry name" value="PBP1_LacI_sugar_binding-like"/>
    <property type="match status" value="1"/>
</dbReference>
<dbReference type="Pfam" id="PF13377">
    <property type="entry name" value="Peripla_BP_3"/>
    <property type="match status" value="1"/>
</dbReference>
<keyword evidence="3 7" id="KW-0238">DNA-binding</keyword>
<accession>A0AA90HB26</accession>
<dbReference type="InterPro" id="IPR046335">
    <property type="entry name" value="LacI/GalR-like_sensor"/>
</dbReference>
<evidence type="ECO:0000256" key="3">
    <source>
        <dbReference type="ARBA" id="ARBA00023125"/>
    </source>
</evidence>
<dbReference type="GO" id="GO:0003700">
    <property type="term" value="F:DNA-binding transcription factor activity"/>
    <property type="evidence" value="ECO:0007669"/>
    <property type="project" value="TreeGrafter"/>
</dbReference>
<organism evidence="7">
    <name type="scientific">Streptantibioticus silvisoli</name>
    <dbReference type="NCBI Taxonomy" id="2705255"/>
    <lineage>
        <taxon>Bacteria</taxon>
        <taxon>Bacillati</taxon>
        <taxon>Actinomycetota</taxon>
        <taxon>Actinomycetes</taxon>
        <taxon>Kitasatosporales</taxon>
        <taxon>Streptomycetaceae</taxon>
        <taxon>Streptantibioticus</taxon>
    </lineage>
</organism>
<evidence type="ECO:0000256" key="4">
    <source>
        <dbReference type="ARBA" id="ARBA00023163"/>
    </source>
</evidence>
<dbReference type="SUPFAM" id="SSF53822">
    <property type="entry name" value="Periplasmic binding protein-like I"/>
    <property type="match status" value="1"/>
</dbReference>
<keyword evidence="4" id="KW-0804">Transcription</keyword>
<dbReference type="AlphaFoldDB" id="A0AA90HB26"/>
<dbReference type="PROSITE" id="PS00356">
    <property type="entry name" value="HTH_LACI_1"/>
    <property type="match status" value="1"/>
</dbReference>
<evidence type="ECO:0000259" key="6">
    <source>
        <dbReference type="PROSITE" id="PS50932"/>
    </source>
</evidence>
<evidence type="ECO:0000256" key="1">
    <source>
        <dbReference type="ARBA" id="ARBA00022491"/>
    </source>
</evidence>
<feature type="domain" description="HTH lacI-type" evidence="6">
    <location>
        <begin position="2"/>
        <end position="56"/>
    </location>
</feature>
<dbReference type="PROSITE" id="PS50932">
    <property type="entry name" value="HTH_LACI_2"/>
    <property type="match status" value="1"/>
</dbReference>
<feature type="region of interest" description="Disordered" evidence="5">
    <location>
        <begin position="370"/>
        <end position="425"/>
    </location>
</feature>
<dbReference type="EMBL" id="JABXJJ020000031">
    <property type="protein sequence ID" value="MDI5972335.1"/>
    <property type="molecule type" value="Genomic_DNA"/>
</dbReference>
<reference evidence="7" key="1">
    <citation type="submission" date="2023-05" db="EMBL/GenBank/DDBJ databases">
        <title>Streptantibioticus silvisoli sp. nov., acidotolerant actinomycetes 1 from pine litter.</title>
        <authorList>
            <person name="Swiecimska M."/>
            <person name="Golinska P."/>
            <person name="Sangal V."/>
            <person name="Wachnowicz B."/>
            <person name="Goodfellow M."/>
        </authorList>
    </citation>
    <scope>NUCLEOTIDE SEQUENCE</scope>
    <source>
        <strain evidence="7">SL13</strain>
    </source>
</reference>
<protein>
    <submittedName>
        <fullName evidence="7">LacI family DNA-binding transcriptional regulator</fullName>
    </submittedName>
</protein>
<sequence length="449" mass="45727">MVRLSDVAARAGVSMGSASRVVNGHPGVRPEIRERVRTAARELGYRPDPLAQGLRARRSRLVTLVVPDITNPFFAELARELELDCAARGYQLVLRNSMESPATEHDALLSALDHRPSGIVVVPTAGTTALPATGDVPLVVCDRRVPGGAAPTVVSDNRQGASAATAYLMGLGHRRIACLAGPPGVHAADERLAGYLALTGGTPEGHGPVVRGPFDYATGQRAARELLDLDRPPTAILAGSDQQAIGVLHACLNRGLRVPDDISVCGFDAIALSALTSPALTTVRQPVRRIAARAMEFLLGPRPPDPAGFPASAGADDCAGAGDSVGARNSVGVRDSAAAADSAGARDSTVAGDSAHGWASVGVRDSADAADSAGARGSTGAGDSARAGSSTRAADSSAPHSDVRNAPAPHPAEPDADLPHPAAPVLVSLPTELVVRASCAPPPEGTRTP</sequence>
<dbReference type="Gene3D" id="1.10.260.40">
    <property type="entry name" value="lambda repressor-like DNA-binding domains"/>
    <property type="match status" value="1"/>
</dbReference>
<evidence type="ECO:0000256" key="2">
    <source>
        <dbReference type="ARBA" id="ARBA00023015"/>
    </source>
</evidence>
<dbReference type="SMART" id="SM00354">
    <property type="entry name" value="HTH_LACI"/>
    <property type="match status" value="1"/>
</dbReference>
<dbReference type="Pfam" id="PF00356">
    <property type="entry name" value="LacI"/>
    <property type="match status" value="1"/>
</dbReference>
<keyword evidence="2" id="KW-0805">Transcription regulation</keyword>
<dbReference type="InterPro" id="IPR010982">
    <property type="entry name" value="Lambda_DNA-bd_dom_sf"/>
</dbReference>
<evidence type="ECO:0000256" key="5">
    <source>
        <dbReference type="SAM" id="MobiDB-lite"/>
    </source>
</evidence>
<proteinExistence type="predicted"/>
<feature type="compositionally biased region" description="Low complexity" evidence="5">
    <location>
        <begin position="370"/>
        <end position="398"/>
    </location>
</feature>